<sequence>MLMVRVLQWNARSLMANGQEMKHYIRKMKIQPDVVCVQETFLKPSLDFKVSGYMTIRRDRSEEEARGGCAIFIRQGISYRLIESGEEQEYIVVELWEGGEAVVIVNYYNPGGRLILDRLVRIKGVDRRKVIWCADFNAHNTLWGGKHTDVDGRVVEELMEERELVCLNDGRGTRIDVRTGNESAIDITLVSASLAGVSKWEVLSGKSLGSDHYLIMCTVGGRVEVGAGRGLLKWVYSKAEWNKFREVSEGLLEVVDTNRDVEEVNNSVTTAIITAATQAIPRSRNGRTRKLVPWWSEECSKAVKARNKAFRKIKQNHTMASLLEYQRAQALVRRVVRRTKRESWRQFCNGIGRTTPVGEVWGMIRKMGGDRREWEYPVITEEGETAVNDKEKAEMIARAFAKVHSVDNLTMEGKRRREMTQSRYPGALDRRTDSGGEIDTRFTMAELVRAVRKAKPTAPGGDQVSYVMLKNLGEKGMNRMLELYNKVWEEGRLPSVWKEAEVVPIRKPGKDPCSPSSYRPIALTSNICKIMERMVTERLTYVLEKRGTLARCQSGFRKGRNTMDAVVRLESEVRKAQANKESVVVVFFDIEKAYDMMWKEGLLIKLQGMGIGGRVFNWVKDFLNDRKIQVRIGSEISSKYEVRNGTPQGSVVSPLLFLIMINDVFSEVPADIGSSLFADDGALWKRGRNTKHLVTKVQTAIDGVTEWGLDWGCRFSVEKTQTIIFTGKRVGVDVSLSMYGRQLERVEAFKYLGVVFDKRLTWADHIKRVEGKCRKVLNVMRCLAGREWGASCDALKTVYVAMIRSVIDYGCIVYGSAAKSLLGKLDTIQTSALRICSGAFRTSPVPAVQVELGEMPLCLRRKHLIANYWVSLKGSSGTHPTKGVIEECWEEGKGKREHFGRMGNRITAELGVGEMEVDLTIVYPAMPPWRMIWPTVDWSVMGKKRKEGGQVSLVSVVNQRLREEYSGFVQVYTDGAKQPETGVTGLGVVVPSRGIEINRRTSDGLAVNTVEMLGVMIALKWVEKVRVKRVVICTDSASVLASIRSFHSSSRQGLLYEILQSVTRIVQQGGQISFLWVPAHIGVEGNEKADVMAKEALGKESVELNVRLSKAEVKSMIWEKLIQMWQKKWEGEKRGRHLYKIQESVKVRRLGSGQRKEGSALIRLRLGHCALNKTLKMIGKHQTGLCEGCQVEESVEHVLMGCRRYEMERGEMRSKLRELGMQDLTLKGVLQMGDRAHVRVLVEFLRVTGLIDRI</sequence>
<evidence type="ECO:0000259" key="2">
    <source>
        <dbReference type="PROSITE" id="PS50879"/>
    </source>
</evidence>
<dbReference type="PROSITE" id="PS50878">
    <property type="entry name" value="RT_POL"/>
    <property type="match status" value="1"/>
</dbReference>
<dbReference type="PANTHER" id="PTHR36688">
    <property type="entry name" value="ENDO/EXONUCLEASE/PHOSPHATASE DOMAIN-CONTAINING PROTEIN"/>
    <property type="match status" value="1"/>
</dbReference>
<keyword evidence="3" id="KW-0695">RNA-directed DNA polymerase</keyword>
<evidence type="ECO:0000313" key="3">
    <source>
        <dbReference type="EMBL" id="CAJ1081523.1"/>
    </source>
</evidence>
<dbReference type="GO" id="GO:0003964">
    <property type="term" value="F:RNA-directed DNA polymerase activity"/>
    <property type="evidence" value="ECO:0007669"/>
    <property type="project" value="UniProtKB-KW"/>
</dbReference>
<dbReference type="PROSITE" id="PS50879">
    <property type="entry name" value="RNASE_H_1"/>
    <property type="match status" value="1"/>
</dbReference>
<accession>A0AAV1H6N3</accession>
<dbReference type="SUPFAM" id="SSF56219">
    <property type="entry name" value="DNase I-like"/>
    <property type="match status" value="1"/>
</dbReference>
<dbReference type="SUPFAM" id="SSF56672">
    <property type="entry name" value="DNA/RNA polymerases"/>
    <property type="match status" value="1"/>
</dbReference>
<dbReference type="AlphaFoldDB" id="A0AAV1H6N3"/>
<dbReference type="GO" id="GO:0003676">
    <property type="term" value="F:nucleic acid binding"/>
    <property type="evidence" value="ECO:0007669"/>
    <property type="project" value="InterPro"/>
</dbReference>
<feature type="domain" description="RNase H type-1" evidence="2">
    <location>
        <begin position="965"/>
        <end position="1098"/>
    </location>
</feature>
<dbReference type="CDD" id="cd09276">
    <property type="entry name" value="Rnase_HI_RT_non_LTR"/>
    <property type="match status" value="1"/>
</dbReference>
<dbReference type="Pfam" id="PF00078">
    <property type="entry name" value="RVT_1"/>
    <property type="match status" value="1"/>
</dbReference>
<dbReference type="Gene3D" id="3.30.420.10">
    <property type="entry name" value="Ribonuclease H-like superfamily/Ribonuclease H"/>
    <property type="match status" value="1"/>
</dbReference>
<evidence type="ECO:0000259" key="1">
    <source>
        <dbReference type="PROSITE" id="PS50878"/>
    </source>
</evidence>
<dbReference type="InterPro" id="IPR002156">
    <property type="entry name" value="RNaseH_domain"/>
</dbReference>
<dbReference type="Pfam" id="PF14529">
    <property type="entry name" value="Exo_endo_phos_2"/>
    <property type="match status" value="1"/>
</dbReference>
<dbReference type="PANTHER" id="PTHR36688:SF2">
    <property type="entry name" value="ENDONUCLEASE_EXONUCLEASE_PHOSPHATASE DOMAIN-CONTAINING PROTEIN"/>
    <property type="match status" value="1"/>
</dbReference>
<name>A0AAV1H6N3_XYRNO</name>
<dbReference type="InterPro" id="IPR036691">
    <property type="entry name" value="Endo/exonu/phosph_ase_sf"/>
</dbReference>
<reference evidence="3" key="1">
    <citation type="submission" date="2023-08" db="EMBL/GenBank/DDBJ databases">
        <authorList>
            <person name="Alioto T."/>
            <person name="Alioto T."/>
            <person name="Gomez Garrido J."/>
        </authorList>
    </citation>
    <scope>NUCLEOTIDE SEQUENCE</scope>
</reference>
<dbReference type="Proteomes" id="UP001178508">
    <property type="component" value="Chromosome 20"/>
</dbReference>
<dbReference type="CDD" id="cd01650">
    <property type="entry name" value="RT_nLTR_like"/>
    <property type="match status" value="1"/>
</dbReference>
<dbReference type="SUPFAM" id="SSF53098">
    <property type="entry name" value="Ribonuclease H-like"/>
    <property type="match status" value="1"/>
</dbReference>
<proteinExistence type="predicted"/>
<protein>
    <submittedName>
        <fullName evidence="3">RNA-directed DNA polymerase from mobile element jockey</fullName>
    </submittedName>
</protein>
<dbReference type="InterPro" id="IPR052560">
    <property type="entry name" value="RdDP_mobile_element"/>
</dbReference>
<feature type="domain" description="Reverse transcriptase" evidence="1">
    <location>
        <begin position="486"/>
        <end position="756"/>
    </location>
</feature>
<evidence type="ECO:0000313" key="4">
    <source>
        <dbReference type="Proteomes" id="UP001178508"/>
    </source>
</evidence>
<dbReference type="InterPro" id="IPR043502">
    <property type="entry name" value="DNA/RNA_pol_sf"/>
</dbReference>
<dbReference type="InterPro" id="IPR005135">
    <property type="entry name" value="Endo/exonuclease/phosphatase"/>
</dbReference>
<organism evidence="3 4">
    <name type="scientific">Xyrichtys novacula</name>
    <name type="common">Pearly razorfish</name>
    <name type="synonym">Hemipteronotus novacula</name>
    <dbReference type="NCBI Taxonomy" id="13765"/>
    <lineage>
        <taxon>Eukaryota</taxon>
        <taxon>Metazoa</taxon>
        <taxon>Chordata</taxon>
        <taxon>Craniata</taxon>
        <taxon>Vertebrata</taxon>
        <taxon>Euteleostomi</taxon>
        <taxon>Actinopterygii</taxon>
        <taxon>Neopterygii</taxon>
        <taxon>Teleostei</taxon>
        <taxon>Neoteleostei</taxon>
        <taxon>Acanthomorphata</taxon>
        <taxon>Eupercaria</taxon>
        <taxon>Labriformes</taxon>
        <taxon>Labridae</taxon>
        <taxon>Xyrichtys</taxon>
    </lineage>
</organism>
<dbReference type="InterPro" id="IPR000477">
    <property type="entry name" value="RT_dom"/>
</dbReference>
<dbReference type="InterPro" id="IPR012337">
    <property type="entry name" value="RNaseH-like_sf"/>
</dbReference>
<keyword evidence="3" id="KW-0808">Transferase</keyword>
<keyword evidence="4" id="KW-1185">Reference proteome</keyword>
<gene>
    <name evidence="3" type="ORF">XNOV1_A019571</name>
</gene>
<keyword evidence="3" id="KW-0548">Nucleotidyltransferase</keyword>
<dbReference type="Pfam" id="PF00075">
    <property type="entry name" value="RNase_H"/>
    <property type="match status" value="1"/>
</dbReference>
<dbReference type="GO" id="GO:0004523">
    <property type="term" value="F:RNA-DNA hybrid ribonuclease activity"/>
    <property type="evidence" value="ECO:0007669"/>
    <property type="project" value="InterPro"/>
</dbReference>
<dbReference type="Gene3D" id="3.60.10.10">
    <property type="entry name" value="Endonuclease/exonuclease/phosphatase"/>
    <property type="match status" value="1"/>
</dbReference>
<dbReference type="InterPro" id="IPR036397">
    <property type="entry name" value="RNaseH_sf"/>
</dbReference>
<dbReference type="EMBL" id="OY660883">
    <property type="protein sequence ID" value="CAJ1081523.1"/>
    <property type="molecule type" value="Genomic_DNA"/>
</dbReference>